<evidence type="ECO:0000313" key="9">
    <source>
        <dbReference type="EMBL" id="PWN92057.1"/>
    </source>
</evidence>
<feature type="domain" description="NUA/TPR/MLP1-2-like" evidence="8">
    <location>
        <begin position="527"/>
        <end position="638"/>
    </location>
</feature>
<feature type="compositionally biased region" description="Low complexity" evidence="5">
    <location>
        <begin position="1247"/>
        <end position="1272"/>
    </location>
</feature>
<feature type="compositionally biased region" description="Polar residues" evidence="5">
    <location>
        <begin position="1191"/>
        <end position="1203"/>
    </location>
</feature>
<dbReference type="GO" id="GO:0005643">
    <property type="term" value="C:nuclear pore"/>
    <property type="evidence" value="ECO:0007669"/>
    <property type="project" value="TreeGrafter"/>
</dbReference>
<feature type="compositionally biased region" description="Polar residues" evidence="5">
    <location>
        <begin position="1496"/>
        <end position="1505"/>
    </location>
</feature>
<protein>
    <submittedName>
        <fullName evidence="9">Uncharacterized protein</fullName>
    </submittedName>
</protein>
<keyword evidence="2 4" id="KW-0175">Coiled coil</keyword>
<dbReference type="GeneID" id="37045142"/>
<feature type="compositionally biased region" description="Low complexity" evidence="5">
    <location>
        <begin position="1988"/>
        <end position="2005"/>
    </location>
</feature>
<evidence type="ECO:0000256" key="5">
    <source>
        <dbReference type="SAM" id="MobiDB-lite"/>
    </source>
</evidence>
<feature type="coiled-coil region" evidence="4">
    <location>
        <begin position="766"/>
        <end position="916"/>
    </location>
</feature>
<evidence type="ECO:0000256" key="2">
    <source>
        <dbReference type="ARBA" id="ARBA00023054"/>
    </source>
</evidence>
<feature type="compositionally biased region" description="Low complexity" evidence="5">
    <location>
        <begin position="1576"/>
        <end position="1597"/>
    </location>
</feature>
<dbReference type="STRING" id="215250.A0A316YRP7"/>
<organism evidence="9 10">
    <name type="scientific">Acaromyces ingoldii</name>
    <dbReference type="NCBI Taxonomy" id="215250"/>
    <lineage>
        <taxon>Eukaryota</taxon>
        <taxon>Fungi</taxon>
        <taxon>Dikarya</taxon>
        <taxon>Basidiomycota</taxon>
        <taxon>Ustilaginomycotina</taxon>
        <taxon>Exobasidiomycetes</taxon>
        <taxon>Exobasidiales</taxon>
        <taxon>Cryptobasidiaceae</taxon>
        <taxon>Acaromyces</taxon>
    </lineage>
</organism>
<feature type="compositionally biased region" description="Basic and acidic residues" evidence="5">
    <location>
        <begin position="1482"/>
        <end position="1495"/>
    </location>
</feature>
<dbReference type="EMBL" id="KZ819635">
    <property type="protein sequence ID" value="PWN92057.1"/>
    <property type="molecule type" value="Genomic_DNA"/>
</dbReference>
<accession>A0A316YRP7</accession>
<feature type="region of interest" description="Disordered" evidence="5">
    <location>
        <begin position="974"/>
        <end position="999"/>
    </location>
</feature>
<feature type="region of interest" description="Disordered" evidence="5">
    <location>
        <begin position="396"/>
        <end position="421"/>
    </location>
</feature>
<evidence type="ECO:0000313" key="10">
    <source>
        <dbReference type="Proteomes" id="UP000245768"/>
    </source>
</evidence>
<feature type="compositionally biased region" description="Basic and acidic residues" evidence="5">
    <location>
        <begin position="1458"/>
        <end position="1473"/>
    </location>
</feature>
<dbReference type="Pfam" id="PF07926">
    <property type="entry name" value="TPR_MLP1_2"/>
    <property type="match status" value="1"/>
</dbReference>
<feature type="compositionally biased region" description="Basic and acidic residues" evidence="5">
    <location>
        <begin position="1631"/>
        <end position="1676"/>
    </location>
</feature>
<feature type="domain" description="Nucleoprotein TPR/MLP1-2" evidence="6">
    <location>
        <begin position="1110"/>
        <end position="1237"/>
    </location>
</feature>
<feature type="region of interest" description="Disordered" evidence="5">
    <location>
        <begin position="1631"/>
        <end position="1693"/>
    </location>
</feature>
<evidence type="ECO:0000259" key="8">
    <source>
        <dbReference type="Pfam" id="PF25785"/>
    </source>
</evidence>
<proteinExistence type="predicted"/>
<feature type="compositionally biased region" description="Low complexity" evidence="5">
    <location>
        <begin position="1969"/>
        <end position="1980"/>
    </location>
</feature>
<dbReference type="GO" id="GO:0017056">
    <property type="term" value="F:structural constituent of nuclear pore"/>
    <property type="evidence" value="ECO:0007669"/>
    <property type="project" value="TreeGrafter"/>
</dbReference>
<feature type="region of interest" description="Disordered" evidence="5">
    <location>
        <begin position="75"/>
        <end position="97"/>
    </location>
</feature>
<name>A0A316YRP7_9BASI</name>
<feature type="coiled-coil region" evidence="4">
    <location>
        <begin position="1301"/>
        <end position="1383"/>
    </location>
</feature>
<feature type="coiled-coil region" evidence="4">
    <location>
        <begin position="153"/>
        <end position="211"/>
    </location>
</feature>
<feature type="region of interest" description="Disordered" evidence="5">
    <location>
        <begin position="1458"/>
        <end position="1607"/>
    </location>
</feature>
<evidence type="ECO:0000259" key="6">
    <source>
        <dbReference type="Pfam" id="PF07926"/>
    </source>
</evidence>
<dbReference type="PANTHER" id="PTHR18898">
    <property type="entry name" value="NUCLEOPROTEIN TPR-RELATED"/>
    <property type="match status" value="1"/>
</dbReference>
<reference evidence="9 10" key="1">
    <citation type="journal article" date="2018" name="Mol. Biol. Evol.">
        <title>Broad Genomic Sampling Reveals a Smut Pathogenic Ancestry of the Fungal Clade Ustilaginomycotina.</title>
        <authorList>
            <person name="Kijpornyongpan T."/>
            <person name="Mondo S.J."/>
            <person name="Barry K."/>
            <person name="Sandor L."/>
            <person name="Lee J."/>
            <person name="Lipzen A."/>
            <person name="Pangilinan J."/>
            <person name="LaButti K."/>
            <person name="Hainaut M."/>
            <person name="Henrissat B."/>
            <person name="Grigoriev I.V."/>
            <person name="Spatafora J.W."/>
            <person name="Aime M.C."/>
        </authorList>
    </citation>
    <scope>NUCLEOTIDE SEQUENCE [LARGE SCALE GENOMIC DNA]</scope>
    <source>
        <strain evidence="9 10">MCA 4198</strain>
    </source>
</reference>
<dbReference type="InterPro" id="IPR057974">
    <property type="entry name" value="NUA/TPR/MLP1-2-like_dom"/>
</dbReference>
<feature type="region of interest" description="Disordered" evidence="5">
    <location>
        <begin position="1189"/>
        <end position="1223"/>
    </location>
</feature>
<feature type="compositionally biased region" description="Basic and acidic residues" evidence="5">
    <location>
        <begin position="1526"/>
        <end position="1567"/>
    </location>
</feature>
<dbReference type="PANTHER" id="PTHR18898:SF2">
    <property type="entry name" value="NUCLEOPROTEIN TPR"/>
    <property type="match status" value="1"/>
</dbReference>
<feature type="region of interest" description="Disordered" evidence="5">
    <location>
        <begin position="1869"/>
        <end position="2022"/>
    </location>
</feature>
<feature type="region of interest" description="Disordered" evidence="5">
    <location>
        <begin position="1239"/>
        <end position="1274"/>
    </location>
</feature>
<feature type="compositionally biased region" description="Gly residues" evidence="5">
    <location>
        <begin position="2006"/>
        <end position="2022"/>
    </location>
</feature>
<feature type="compositionally biased region" description="Polar residues" evidence="5">
    <location>
        <begin position="587"/>
        <end position="597"/>
    </location>
</feature>
<evidence type="ECO:0000256" key="3">
    <source>
        <dbReference type="ARBA" id="ARBA00023242"/>
    </source>
</evidence>
<feature type="compositionally biased region" description="Gly residues" evidence="5">
    <location>
        <begin position="1682"/>
        <end position="1691"/>
    </location>
</feature>
<feature type="compositionally biased region" description="Low complexity" evidence="5">
    <location>
        <begin position="1877"/>
        <end position="1922"/>
    </location>
</feature>
<dbReference type="RefSeq" id="XP_025379255.1">
    <property type="nucleotide sequence ID" value="XM_025523226.1"/>
</dbReference>
<feature type="coiled-coil region" evidence="4">
    <location>
        <begin position="258"/>
        <end position="391"/>
    </location>
</feature>
<dbReference type="OrthoDB" id="343070at2759"/>
<sequence length="2022" mass="220924">MADVEMASVGIPARPTLAVDVPADMPLDTLLATLNKDGAGLASDERLRAPDADLILQLYRSILSLAPLVDAQAALEKDKEERERRTVDAESQLHEAERLKAEAEARAEEDRLAKEAALGEKMEVSGKLAQVEGTLAALQSTSESGVAQSAEVAGRLEKAEQEKRDMLDMLEREKTECARRAEEIDNLTARAREARAEVNRLSTELQDARSAEGNAKFKIQSLEQELSLKGKDAAWAHDELGRTTEEYAAHRSRTHNEIVSLSNQIQSANQALESAQAKAQSLQSAYEKTMARLEEANREKSELRQKLIEDETAFKAEMSTQSRLSDLLEQQKENAERRLSEIESQWEDIIEQHRLRQEDIAAELDSERANREKVEVEKSEIQLALDRLAESVGVSTGGMVDDDGSVRDGASPVPSTPRGRTPGSVGLGHSMLMSPTAALASKVQKSGKSFTQVYTELAKTQEELRREKLESHRLGSVLEGFIADLTERAPQLQAQREETERLGRDLEEMSATLATACEERDIYEREAKQRRLEAEAVNRENGILVQQVADLGRQVRDLARETILRDDPSAAERLAPDGSQLPDPFSGPSQQERQESDTQAVITNQLVTFASLTDLVAQNGRLLRVVRELGAKMEAEERDYRARLEAGENEAVEEAREVISRLQDELRAEKTRIEGVRRERDMFRSMCSAGRGDGGAAAAAAAASSSSDSSAAHATLANQYSQLQAQFEAFRTEVANDTERLKQEAYQARSEASRAALGAAKDKAGRESAEERVRSVQQSYELARSEAQELTKRCNTLQENLAKRDVAAHGIEEELLTARSSLERLRNEAANLRAEKQLHKEAVERLMGESKAAVTEKSALSELLRNVQSMQSELERSSGESRRRMETQVERLEEQLKENRDRLAKEEEAVRQASMRRDVETTDLKSRLDRAHVELATAREHLAVAKTSVEHLTARSEDLSKQLDAKEEKLAVYERRSGSSVNGVGGGAAAAAGGQQPGNTLLSREQQLEVELADVRGELRSAQVEAEQARSHVEQFKSIAQANEEALGQLQATYDQYKAETDSSLAEKTTELATIRQRLEALATELTTAQNEASAARQEADQQRTTFAAEKRTLEDAIAELGSVESRAKAEQDDVRAEMRRQAQLTQEAHAKYESELVAHAEDVKALTAAKEALDRSRSEAREAIKARETAQGNLASSQSSWEAQRGVYEREKDEMRKASQELRSQNEALHKHLETLRSQASEIRQAASTSSSSAATAGLAEGASSSSSSAGNEELHEVIKYLRREKEIVDLQVELREQECARLRQSVEHTQRSLDEARIQLAEERDRNASATTSAQQHEELMDKINQLSILRESNATLRDETERAQRKVSLLETQLSSTKAELDPIKEQLRIAQVELEASQGQLRLTQEDNKRWQARAQSILQQYNRIDPEDLKRLEERAQAAEKVVEEQKAQLDAKANEVEEQAKATEAAKAEAAAKQTQFDKLRQQSIERIKSANQKSQELTQELERVKAESSANAESAQGTDELRTECERLNGERETLAQEKQQLEVKVQELESAKEELEKRAASSAPVNDGEGVAQQAAEGAEAPTSAAASEEVQKKFDEEKAAWEKQRETIEGNVKRHLENAKKFLNDRRAAEKDRDEAKKQLAESEARLRQEWSENHADEIEKAVRERTAAAAPGDGGDGGDALQGGDATIVAQLRKRIEELEAQLKQRDARIAELEASLQGTPQGAALDQIKAQHQEELQLQEVTLAQQFTERQKQAVEAAVRQTKASAGAEMNANGASTEAIEEQVQARLKAFEDERGAQQQSELQAAVQAKERELKAAHEEALKARYEAGKEEANLRNKLVVKQRDNKIEKLTKEIAQLKGESIATPTSAEGGASAPATAPTGPAVRPVPAASSAAPSGGATRGGAPAAARGGAAGRGGAVRPAQRGGRGGGAAGAATAAATNAAAATAANSNKRKLEGAGPNNNANNGAAQGGPAGDGNAPKKQRAAGSVISIRGGAGRGGGQAGGGGGGA</sequence>
<dbReference type="FunCoup" id="A0A316YRP7">
    <property type="interactions" value="164"/>
</dbReference>
<feature type="compositionally biased region" description="Polar residues" evidence="5">
    <location>
        <begin position="1515"/>
        <end position="1524"/>
    </location>
</feature>
<dbReference type="InterPro" id="IPR057577">
    <property type="entry name" value="Nucleoprot-TPR/MLP1_dom"/>
</dbReference>
<feature type="domain" description="Nucleoprotein TPR/MPL1" evidence="7">
    <location>
        <begin position="210"/>
        <end position="287"/>
    </location>
</feature>
<evidence type="ECO:0000259" key="7">
    <source>
        <dbReference type="Pfam" id="PF25481"/>
    </source>
</evidence>
<gene>
    <name evidence="9" type="ORF">FA10DRAFT_274702</name>
</gene>
<dbReference type="Pfam" id="PF25785">
    <property type="entry name" value="TPR"/>
    <property type="match status" value="1"/>
</dbReference>
<evidence type="ECO:0000256" key="4">
    <source>
        <dbReference type="SAM" id="Coils"/>
    </source>
</evidence>
<keyword evidence="10" id="KW-1185">Reference proteome</keyword>
<keyword evidence="3" id="KW-0539">Nucleus</keyword>
<dbReference type="Proteomes" id="UP000245768">
    <property type="component" value="Unassembled WGS sequence"/>
</dbReference>
<dbReference type="InParanoid" id="A0A316YRP7"/>
<feature type="compositionally biased region" description="Basic and acidic residues" evidence="5">
    <location>
        <begin position="1598"/>
        <end position="1607"/>
    </location>
</feature>
<feature type="region of interest" description="Disordered" evidence="5">
    <location>
        <begin position="566"/>
        <end position="597"/>
    </location>
</feature>
<feature type="compositionally biased region" description="Low complexity" evidence="5">
    <location>
        <begin position="1945"/>
        <end position="1960"/>
    </location>
</feature>
<dbReference type="InterPro" id="IPR012929">
    <property type="entry name" value="Nucleoprot-TPR/MLP1-2_dom"/>
</dbReference>
<feature type="coiled-coil region" evidence="4">
    <location>
        <begin position="1699"/>
        <end position="1726"/>
    </location>
</feature>
<evidence type="ECO:0000256" key="1">
    <source>
        <dbReference type="ARBA" id="ARBA00004123"/>
    </source>
</evidence>
<dbReference type="GO" id="GO:0006606">
    <property type="term" value="P:protein import into nucleus"/>
    <property type="evidence" value="ECO:0007669"/>
    <property type="project" value="InterPro"/>
</dbReference>
<feature type="coiled-coil region" evidence="4">
    <location>
        <begin position="645"/>
        <end position="679"/>
    </location>
</feature>
<dbReference type="Pfam" id="PF25481">
    <property type="entry name" value="Nucleoprot-TPR"/>
    <property type="match status" value="1"/>
</dbReference>
<feature type="coiled-coil region" evidence="4">
    <location>
        <begin position="482"/>
        <end position="540"/>
    </location>
</feature>
<comment type="subcellular location">
    <subcellularLocation>
        <location evidence="1">Nucleus</location>
    </subcellularLocation>
</comment>
<feature type="compositionally biased region" description="Basic and acidic residues" evidence="5">
    <location>
        <begin position="1208"/>
        <end position="1221"/>
    </location>
</feature>
<dbReference type="GO" id="GO:0006406">
    <property type="term" value="P:mRNA export from nucleus"/>
    <property type="evidence" value="ECO:0007669"/>
    <property type="project" value="TreeGrafter"/>
</dbReference>